<evidence type="ECO:0000313" key="4">
    <source>
        <dbReference type="Proteomes" id="UP000565441"/>
    </source>
</evidence>
<name>A0A8H5HCY8_9AGAR</name>
<protein>
    <submittedName>
        <fullName evidence="3">Uncharacterized protein</fullName>
    </submittedName>
</protein>
<accession>A0A8H5HCY8</accession>
<keyword evidence="2" id="KW-0812">Transmembrane</keyword>
<keyword evidence="2" id="KW-0472">Membrane</keyword>
<feature type="compositionally biased region" description="Low complexity" evidence="1">
    <location>
        <begin position="197"/>
        <end position="209"/>
    </location>
</feature>
<gene>
    <name evidence="3" type="ORF">D9615_003871</name>
</gene>
<proteinExistence type="predicted"/>
<keyword evidence="2" id="KW-1133">Transmembrane helix</keyword>
<evidence type="ECO:0000313" key="3">
    <source>
        <dbReference type="EMBL" id="KAF5381043.1"/>
    </source>
</evidence>
<dbReference type="Proteomes" id="UP000565441">
    <property type="component" value="Unassembled WGS sequence"/>
</dbReference>
<comment type="caution">
    <text evidence="3">The sequence shown here is derived from an EMBL/GenBank/DDBJ whole genome shotgun (WGS) entry which is preliminary data.</text>
</comment>
<evidence type="ECO:0000256" key="1">
    <source>
        <dbReference type="SAM" id="MobiDB-lite"/>
    </source>
</evidence>
<feature type="transmembrane region" description="Helical" evidence="2">
    <location>
        <begin position="34"/>
        <end position="60"/>
    </location>
</feature>
<feature type="region of interest" description="Disordered" evidence="1">
    <location>
        <begin position="184"/>
        <end position="291"/>
    </location>
</feature>
<feature type="compositionally biased region" description="Polar residues" evidence="1">
    <location>
        <begin position="226"/>
        <end position="238"/>
    </location>
</feature>
<keyword evidence="4" id="KW-1185">Reference proteome</keyword>
<dbReference type="OrthoDB" id="3269357at2759"/>
<feature type="compositionally biased region" description="Low complexity" evidence="1">
    <location>
        <begin position="265"/>
        <end position="275"/>
    </location>
</feature>
<sequence>MYLAGASAVTSIAPTRMCEFQFRILIDDTCVSTRLLLAFTWITSIILLSYFFLLAIASLVHLKHDSRIFHCYVHKFPWGEFRRNLPSAPASPSLPRFLKKMPSIVAPKPQRPVPAAIYTQHAGLGSVYEIESYATPVINADRPLPISSPASPIPIIQNSSDIPQRKQHALTSFYPQYIQSALTPEPLRSEPPHSRSQLQPPTQRQLQLHQPPPSEPPPLGNWPRPHQSSLPHTRTRNQPASAAPAPPAAALARNASIPPRPRPSGPRGRSQGESRVVMPDLPNVSSYQPGG</sequence>
<dbReference type="EMBL" id="JAACJP010000012">
    <property type="protein sequence ID" value="KAF5381043.1"/>
    <property type="molecule type" value="Genomic_DNA"/>
</dbReference>
<organism evidence="3 4">
    <name type="scientific">Tricholomella constricta</name>
    <dbReference type="NCBI Taxonomy" id="117010"/>
    <lineage>
        <taxon>Eukaryota</taxon>
        <taxon>Fungi</taxon>
        <taxon>Dikarya</taxon>
        <taxon>Basidiomycota</taxon>
        <taxon>Agaricomycotina</taxon>
        <taxon>Agaricomycetes</taxon>
        <taxon>Agaricomycetidae</taxon>
        <taxon>Agaricales</taxon>
        <taxon>Tricholomatineae</taxon>
        <taxon>Lyophyllaceae</taxon>
        <taxon>Tricholomella</taxon>
    </lineage>
</organism>
<dbReference type="AlphaFoldDB" id="A0A8H5HCY8"/>
<feature type="compositionally biased region" description="Low complexity" evidence="1">
    <location>
        <begin position="239"/>
        <end position="257"/>
    </location>
</feature>
<evidence type="ECO:0000256" key="2">
    <source>
        <dbReference type="SAM" id="Phobius"/>
    </source>
</evidence>
<feature type="compositionally biased region" description="Pro residues" evidence="1">
    <location>
        <begin position="210"/>
        <end position="220"/>
    </location>
</feature>
<reference evidence="3 4" key="1">
    <citation type="journal article" date="2020" name="ISME J.">
        <title>Uncovering the hidden diversity of litter-decomposition mechanisms in mushroom-forming fungi.</title>
        <authorList>
            <person name="Floudas D."/>
            <person name="Bentzer J."/>
            <person name="Ahren D."/>
            <person name="Johansson T."/>
            <person name="Persson P."/>
            <person name="Tunlid A."/>
        </authorList>
    </citation>
    <scope>NUCLEOTIDE SEQUENCE [LARGE SCALE GENOMIC DNA]</scope>
    <source>
        <strain evidence="3 4">CBS 661.87</strain>
    </source>
</reference>